<dbReference type="KEGG" id="salw:CP975_04555"/>
<dbReference type="AlphaFoldDB" id="A0A5J6HIK7"/>
<feature type="chain" id="PRO_5023911547" evidence="1">
    <location>
        <begin position="33"/>
        <end position="158"/>
    </location>
</feature>
<evidence type="ECO:0000256" key="1">
    <source>
        <dbReference type="SAM" id="SignalP"/>
    </source>
</evidence>
<keyword evidence="3" id="KW-1185">Reference proteome</keyword>
<dbReference type="PROSITE" id="PS51318">
    <property type="entry name" value="TAT"/>
    <property type="match status" value="1"/>
</dbReference>
<organism evidence="2 3">
    <name type="scientific">Streptomyces alboniger</name>
    <dbReference type="NCBI Taxonomy" id="132473"/>
    <lineage>
        <taxon>Bacteria</taxon>
        <taxon>Bacillati</taxon>
        <taxon>Actinomycetota</taxon>
        <taxon>Actinomycetes</taxon>
        <taxon>Kitasatosporales</taxon>
        <taxon>Streptomycetaceae</taxon>
        <taxon>Streptomyces</taxon>
        <taxon>Streptomyces aurantiacus group</taxon>
    </lineage>
</organism>
<dbReference type="EMBL" id="CP023695">
    <property type="protein sequence ID" value="QEV16865.1"/>
    <property type="molecule type" value="Genomic_DNA"/>
</dbReference>
<feature type="signal peptide" evidence="1">
    <location>
        <begin position="1"/>
        <end position="32"/>
    </location>
</feature>
<dbReference type="InterPro" id="IPR006311">
    <property type="entry name" value="TAT_signal"/>
</dbReference>
<keyword evidence="1" id="KW-0732">Signal</keyword>
<dbReference type="OrthoDB" id="4226951at2"/>
<evidence type="ECO:0000313" key="2">
    <source>
        <dbReference type="EMBL" id="QEV16865.1"/>
    </source>
</evidence>
<dbReference type="Proteomes" id="UP000326553">
    <property type="component" value="Chromosome"/>
</dbReference>
<proteinExistence type="predicted"/>
<gene>
    <name evidence="2" type="ORF">CP975_04555</name>
</gene>
<dbReference type="RefSeq" id="WP_055536141.1">
    <property type="nucleotide sequence ID" value="NZ_CP023695.1"/>
</dbReference>
<protein>
    <submittedName>
        <fullName evidence="2">Uncharacterized protein</fullName>
    </submittedName>
</protein>
<reference evidence="2 3" key="1">
    <citation type="submission" date="2017-09" db="EMBL/GenBank/DDBJ databases">
        <authorList>
            <person name="Lee N."/>
            <person name="Cho B.-K."/>
        </authorList>
    </citation>
    <scope>NUCLEOTIDE SEQUENCE [LARGE SCALE GENOMIC DNA]</scope>
    <source>
        <strain evidence="2 3">ATCC 12461</strain>
    </source>
</reference>
<sequence length="158" mass="16991">MSPALAQHPRKRRAALAGAALCLTLAAGPVPAAQASQAAPRAGAADASATCSLRQNQPHRDTLGNVFSLDLYCDNLISDTFGRPAFNAPVTGRLKYTPSWFVCWTEGDPAPDGNKVWYYTQGDEVVSLPGIKGWGMVPARVVETQKHPYPGLPRCPWF</sequence>
<name>A0A5J6HIK7_STRAD</name>
<evidence type="ECO:0000313" key="3">
    <source>
        <dbReference type="Proteomes" id="UP000326553"/>
    </source>
</evidence>
<accession>A0A5J6HIK7</accession>